<dbReference type="GO" id="GO:0006020">
    <property type="term" value="P:inositol metabolic process"/>
    <property type="evidence" value="ECO:0007669"/>
    <property type="project" value="TreeGrafter"/>
</dbReference>
<dbReference type="EMBL" id="CAJOBP010067031">
    <property type="protein sequence ID" value="CAF4869954.1"/>
    <property type="molecule type" value="Genomic_DNA"/>
</dbReference>
<comment type="catalytic activity">
    <reaction evidence="1">
        <text>5-diphospho-1D-myo-inositol 1,2,3,4,6-pentakisphosphate + ATP + H(+) = 1,5-bis(diphospho)-1D-myo-inositol 2,3,4,6-tetrakisphosphate + ADP</text>
        <dbReference type="Rhea" id="RHEA:10276"/>
        <dbReference type="ChEBI" id="CHEBI:15378"/>
        <dbReference type="ChEBI" id="CHEBI:30616"/>
        <dbReference type="ChEBI" id="CHEBI:58628"/>
        <dbReference type="ChEBI" id="CHEBI:77983"/>
        <dbReference type="ChEBI" id="CHEBI:456216"/>
        <dbReference type="EC" id="2.7.4.24"/>
    </reaction>
    <physiologicalReaction direction="left-to-right" evidence="1">
        <dbReference type="Rhea" id="RHEA:10277"/>
    </physiologicalReaction>
</comment>
<dbReference type="Gene3D" id="3.30.470.20">
    <property type="entry name" value="ATP-grasp fold, B domain"/>
    <property type="match status" value="1"/>
</dbReference>
<evidence type="ECO:0000313" key="4">
    <source>
        <dbReference type="Proteomes" id="UP000663873"/>
    </source>
</evidence>
<keyword evidence="4" id="KW-1185">Reference proteome</keyword>
<gene>
    <name evidence="3" type="ORF">UJA718_LOCUS44231</name>
</gene>
<dbReference type="AlphaFoldDB" id="A0A821T420"/>
<dbReference type="GO" id="GO:0032958">
    <property type="term" value="P:inositol phosphate biosynthetic process"/>
    <property type="evidence" value="ECO:0007669"/>
    <property type="project" value="TreeGrafter"/>
</dbReference>
<accession>A0A821T420</accession>
<organism evidence="3 4">
    <name type="scientific">Rotaria socialis</name>
    <dbReference type="NCBI Taxonomy" id="392032"/>
    <lineage>
        <taxon>Eukaryota</taxon>
        <taxon>Metazoa</taxon>
        <taxon>Spiralia</taxon>
        <taxon>Gnathifera</taxon>
        <taxon>Rotifera</taxon>
        <taxon>Eurotatoria</taxon>
        <taxon>Bdelloidea</taxon>
        <taxon>Philodinida</taxon>
        <taxon>Philodinidae</taxon>
        <taxon>Rotaria</taxon>
    </lineage>
</organism>
<sequence>NEQDDQIEIDGEVFHKPFVEKPVSAENHDVYIYFPSSAGGGSQRLFRKVFKNFAHYTR</sequence>
<dbReference type="GO" id="GO:0000828">
    <property type="term" value="F:inositol hexakisphosphate kinase activity"/>
    <property type="evidence" value="ECO:0007669"/>
    <property type="project" value="TreeGrafter"/>
</dbReference>
<dbReference type="GO" id="GO:0005829">
    <property type="term" value="C:cytosol"/>
    <property type="evidence" value="ECO:0007669"/>
    <property type="project" value="TreeGrafter"/>
</dbReference>
<dbReference type="GO" id="GO:0033857">
    <property type="term" value="F:5-diphosphoinositol pentakisphosphate 1-kinase activity"/>
    <property type="evidence" value="ECO:0007669"/>
    <property type="project" value="TreeGrafter"/>
</dbReference>
<dbReference type="InterPro" id="IPR037446">
    <property type="entry name" value="His_Pase_VIP1"/>
</dbReference>
<feature type="non-terminal residue" evidence="3">
    <location>
        <position position="1"/>
    </location>
</feature>
<evidence type="ECO:0000256" key="2">
    <source>
        <dbReference type="ARBA" id="ARBA00034629"/>
    </source>
</evidence>
<reference evidence="3" key="1">
    <citation type="submission" date="2021-02" db="EMBL/GenBank/DDBJ databases">
        <authorList>
            <person name="Nowell W R."/>
        </authorList>
    </citation>
    <scope>NUCLEOTIDE SEQUENCE</scope>
</reference>
<dbReference type="PANTHER" id="PTHR12750:SF9">
    <property type="entry name" value="INOSITOL HEXAKISPHOSPHATE AND DIPHOSPHOINOSITOL-PENTAKISPHOSPHATE KINASE"/>
    <property type="match status" value="1"/>
</dbReference>
<dbReference type="Proteomes" id="UP000663873">
    <property type="component" value="Unassembled WGS sequence"/>
</dbReference>
<protein>
    <submittedName>
        <fullName evidence="3">Uncharacterized protein</fullName>
    </submittedName>
</protein>
<comment type="catalytic activity">
    <reaction evidence="2">
        <text>1D-myo-inositol hexakisphosphate + ATP = 1-diphospho-1D-myo-inositol 2,3,4,5,6-pentakisphosphate + ADP</text>
        <dbReference type="Rhea" id="RHEA:37459"/>
        <dbReference type="ChEBI" id="CHEBI:30616"/>
        <dbReference type="ChEBI" id="CHEBI:58130"/>
        <dbReference type="ChEBI" id="CHEBI:74946"/>
        <dbReference type="ChEBI" id="CHEBI:456216"/>
        <dbReference type="EC" id="2.7.4.24"/>
    </reaction>
    <physiologicalReaction direction="left-to-right" evidence="2">
        <dbReference type="Rhea" id="RHEA:37460"/>
    </physiologicalReaction>
</comment>
<evidence type="ECO:0000256" key="1">
    <source>
        <dbReference type="ARBA" id="ARBA00033696"/>
    </source>
</evidence>
<proteinExistence type="predicted"/>
<evidence type="ECO:0000313" key="3">
    <source>
        <dbReference type="EMBL" id="CAF4869954.1"/>
    </source>
</evidence>
<dbReference type="PANTHER" id="PTHR12750">
    <property type="entry name" value="DIPHOSPHOINOSITOL PENTAKISPHOSPHATE KINASE"/>
    <property type="match status" value="1"/>
</dbReference>
<comment type="caution">
    <text evidence="3">The sequence shown here is derived from an EMBL/GenBank/DDBJ whole genome shotgun (WGS) entry which is preliminary data.</text>
</comment>
<name>A0A821T420_9BILA</name>